<protein>
    <submittedName>
        <fullName evidence="1">Uncharacterized protein</fullName>
    </submittedName>
</protein>
<keyword evidence="2" id="KW-1185">Reference proteome</keyword>
<name>A0A1V9ZV55_9STRA</name>
<dbReference type="STRING" id="74557.A0A1V9ZV55"/>
<dbReference type="EMBL" id="JNBS01001353">
    <property type="protein sequence ID" value="OQS01887.1"/>
    <property type="molecule type" value="Genomic_DNA"/>
</dbReference>
<proteinExistence type="predicted"/>
<dbReference type="AlphaFoldDB" id="A0A1V9ZV55"/>
<evidence type="ECO:0000313" key="2">
    <source>
        <dbReference type="Proteomes" id="UP000243217"/>
    </source>
</evidence>
<evidence type="ECO:0000313" key="1">
    <source>
        <dbReference type="EMBL" id="OQS01887.1"/>
    </source>
</evidence>
<organism evidence="1 2">
    <name type="scientific">Thraustotheca clavata</name>
    <dbReference type="NCBI Taxonomy" id="74557"/>
    <lineage>
        <taxon>Eukaryota</taxon>
        <taxon>Sar</taxon>
        <taxon>Stramenopiles</taxon>
        <taxon>Oomycota</taxon>
        <taxon>Saprolegniomycetes</taxon>
        <taxon>Saprolegniales</taxon>
        <taxon>Achlyaceae</taxon>
        <taxon>Thraustotheca</taxon>
    </lineage>
</organism>
<comment type="caution">
    <text evidence="1">The sequence shown here is derived from an EMBL/GenBank/DDBJ whole genome shotgun (WGS) entry which is preliminary data.</text>
</comment>
<reference evidence="1 2" key="1">
    <citation type="journal article" date="2014" name="Genome Biol. Evol.">
        <title>The secreted proteins of Achlya hypogyna and Thraustotheca clavata identify the ancestral oomycete secretome and reveal gene acquisitions by horizontal gene transfer.</title>
        <authorList>
            <person name="Misner I."/>
            <person name="Blouin N."/>
            <person name="Leonard G."/>
            <person name="Richards T.A."/>
            <person name="Lane C.E."/>
        </authorList>
    </citation>
    <scope>NUCLEOTIDE SEQUENCE [LARGE SCALE GENOMIC DNA]</scope>
    <source>
        <strain evidence="1 2">ATCC 34112</strain>
    </source>
</reference>
<accession>A0A1V9ZV55</accession>
<gene>
    <name evidence="1" type="ORF">THRCLA_21580</name>
</gene>
<sequence>MDRSSPTPPLWRSLVLRQFSSMMGHLSRPSHPFDFLQYYPNHNSKWLHLWGLHSLWLHVWTQWAAKPMDKRLPTPPPLSTLLDMPVWLTRYAPMTDHANKCAANVVNSPPLRRWCMYGAANGFYCLNDFLQPSGFWPTRAIFMARMSTGNPAAEVDLGPTGVIHQDDVGRLPPPYENLLSPHPTPTLWPHRPYIIRH</sequence>
<dbReference type="Proteomes" id="UP000243217">
    <property type="component" value="Unassembled WGS sequence"/>
</dbReference>